<organism evidence="1 2">
    <name type="scientific">Trichinella patagoniensis</name>
    <dbReference type="NCBI Taxonomy" id="990121"/>
    <lineage>
        <taxon>Eukaryota</taxon>
        <taxon>Metazoa</taxon>
        <taxon>Ecdysozoa</taxon>
        <taxon>Nematoda</taxon>
        <taxon>Enoplea</taxon>
        <taxon>Dorylaimia</taxon>
        <taxon>Trichinellida</taxon>
        <taxon>Trichinellidae</taxon>
        <taxon>Trichinella</taxon>
    </lineage>
</organism>
<sequence length="42" mass="4730">MERCIGHQLPKQWQLGGFVLSSGVQVEAIMSRVRIHIHGCAR</sequence>
<dbReference type="EMBL" id="JYDQ01000630">
    <property type="protein sequence ID" value="KRY06881.1"/>
    <property type="molecule type" value="Genomic_DNA"/>
</dbReference>
<evidence type="ECO:0000313" key="1">
    <source>
        <dbReference type="EMBL" id="KRY06881.1"/>
    </source>
</evidence>
<dbReference type="Proteomes" id="UP000054783">
    <property type="component" value="Unassembled WGS sequence"/>
</dbReference>
<protein>
    <submittedName>
        <fullName evidence="1">Uncharacterized protein</fullName>
    </submittedName>
</protein>
<evidence type="ECO:0000313" key="2">
    <source>
        <dbReference type="Proteomes" id="UP000054783"/>
    </source>
</evidence>
<dbReference type="AlphaFoldDB" id="A0A0V0Z346"/>
<gene>
    <name evidence="1" type="ORF">T12_9826</name>
</gene>
<comment type="caution">
    <text evidence="1">The sequence shown here is derived from an EMBL/GenBank/DDBJ whole genome shotgun (WGS) entry which is preliminary data.</text>
</comment>
<keyword evidence="2" id="KW-1185">Reference proteome</keyword>
<proteinExistence type="predicted"/>
<name>A0A0V0Z346_9BILA</name>
<accession>A0A0V0Z346</accession>
<reference evidence="1 2" key="1">
    <citation type="submission" date="2015-01" db="EMBL/GenBank/DDBJ databases">
        <title>Evolution of Trichinella species and genotypes.</title>
        <authorList>
            <person name="Korhonen P.K."/>
            <person name="Edoardo P."/>
            <person name="Giuseppe L.R."/>
            <person name="Gasser R.B."/>
        </authorList>
    </citation>
    <scope>NUCLEOTIDE SEQUENCE [LARGE SCALE GENOMIC DNA]</scope>
    <source>
        <strain evidence="1">ISS2496</strain>
    </source>
</reference>